<name>A0A8C5NN54_JUNHY</name>
<dbReference type="Ensembl" id="ENSJHYT00000014483.1">
    <property type="protein sequence ID" value="ENSJHYP00000011969.1"/>
    <property type="gene ID" value="ENSJHYG00000009333.1"/>
</dbReference>
<dbReference type="GO" id="GO:0016788">
    <property type="term" value="F:hydrolase activity, acting on ester bonds"/>
    <property type="evidence" value="ECO:0007669"/>
    <property type="project" value="InterPro"/>
</dbReference>
<feature type="compositionally biased region" description="Low complexity" evidence="5">
    <location>
        <begin position="157"/>
        <end position="170"/>
    </location>
</feature>
<reference evidence="6" key="2">
    <citation type="submission" date="2025-09" db="UniProtKB">
        <authorList>
            <consortium name="Ensembl"/>
        </authorList>
    </citation>
    <scope>IDENTIFICATION</scope>
</reference>
<dbReference type="CDD" id="cd01310">
    <property type="entry name" value="TatD_DNAse"/>
    <property type="match status" value="1"/>
</dbReference>
<feature type="compositionally biased region" description="Gly residues" evidence="5">
    <location>
        <begin position="199"/>
        <end position="211"/>
    </location>
</feature>
<feature type="compositionally biased region" description="Basic residues" evidence="5">
    <location>
        <begin position="106"/>
        <end position="125"/>
    </location>
</feature>
<evidence type="ECO:0000256" key="2">
    <source>
        <dbReference type="ARBA" id="ARBA00022723"/>
    </source>
</evidence>
<evidence type="ECO:0000256" key="1">
    <source>
        <dbReference type="ARBA" id="ARBA00009275"/>
    </source>
</evidence>
<comment type="similarity">
    <text evidence="1">Belongs to the metallo-dependent hydrolases superfamily. TatD-type hydrolase family.</text>
</comment>
<evidence type="ECO:0000256" key="5">
    <source>
        <dbReference type="SAM" id="MobiDB-lite"/>
    </source>
</evidence>
<protein>
    <submittedName>
        <fullName evidence="6">TatD DNase domain containing 3</fullName>
    </submittedName>
</protein>
<dbReference type="GO" id="GO:0046872">
    <property type="term" value="F:metal ion binding"/>
    <property type="evidence" value="ECO:0007669"/>
    <property type="project" value="UniProtKB-KW"/>
</dbReference>
<feature type="compositionally biased region" description="Low complexity" evidence="5">
    <location>
        <begin position="92"/>
        <end position="105"/>
    </location>
</feature>
<dbReference type="InterPro" id="IPR032466">
    <property type="entry name" value="Metal_Hydrolase"/>
</dbReference>
<dbReference type="Gene3D" id="3.20.20.140">
    <property type="entry name" value="Metal-dependent hydrolases"/>
    <property type="match status" value="1"/>
</dbReference>
<sequence length="477" mass="51287">ESIGPSVNPYIHPSGSARPASLPCPPRCKPPLTPAAERCQRGPPGPVPARSRSRSPFPAHPDRVRLGGSPAGLSLRQGPHEGRAQLQHGAQPAPRAAAHPRVPLRLPRRRPRPRARRLRLRRRLHFPPGTRGKCRPGSGTRGRPVPSRGAWHGGARGLSLPPGRGLLPAGEARRAGGRPGAVPGAGRGPALRRCLSLAGRGGRGAGGGAGEAGRPEGTLCPRPRRSQRAGGLCVPQAAVSALVVVSEQAGEFRSVVELSERFPGFVLPCLGVHPVQEISPEEQRSVTLKDLDAALPLIERYKDKLVGIGEVGLDFTPRFASTDEQKEGQRQVLIKQIELARKLDLPLNVHSRSAGRPTINLLKEQGATKVLLHAFDGKPSVAMEGVRAGYYFSIPPSIVRSEQKQKLVKQLPLENMCLETDSPALGPEKQVRNEPKNIYIAAEYIAKIKGIPVGEVIEVTTQNALKVFPKLQHFIRI</sequence>
<proteinExistence type="inferred from homology"/>
<feature type="region of interest" description="Disordered" evidence="5">
    <location>
        <begin position="1"/>
        <end position="225"/>
    </location>
</feature>
<dbReference type="PANTHER" id="PTHR46317:SF7">
    <property type="entry name" value="DEOXYRIBONUCLEASE TATDN3-RELATED"/>
    <property type="match status" value="1"/>
</dbReference>
<dbReference type="SUPFAM" id="SSF51556">
    <property type="entry name" value="Metallo-dependent hydrolases"/>
    <property type="match status" value="1"/>
</dbReference>
<reference evidence="6" key="1">
    <citation type="submission" date="2025-08" db="UniProtKB">
        <authorList>
            <consortium name="Ensembl"/>
        </authorList>
    </citation>
    <scope>IDENTIFICATION</scope>
</reference>
<evidence type="ECO:0000256" key="4">
    <source>
        <dbReference type="ARBA" id="ARBA00093287"/>
    </source>
</evidence>
<feature type="compositionally biased region" description="Pro residues" evidence="5">
    <location>
        <begin position="22"/>
        <end position="33"/>
    </location>
</feature>
<dbReference type="InterPro" id="IPR001130">
    <property type="entry name" value="TatD-like"/>
</dbReference>
<keyword evidence="3" id="KW-0378">Hydrolase</keyword>
<dbReference type="AlphaFoldDB" id="A0A8C5NN54"/>
<evidence type="ECO:0000256" key="3">
    <source>
        <dbReference type="ARBA" id="ARBA00022801"/>
    </source>
</evidence>
<organism evidence="6 7">
    <name type="scientific">Junco hyemalis</name>
    <name type="common">Dark-eyed junco</name>
    <dbReference type="NCBI Taxonomy" id="40217"/>
    <lineage>
        <taxon>Eukaryota</taxon>
        <taxon>Metazoa</taxon>
        <taxon>Chordata</taxon>
        <taxon>Craniata</taxon>
        <taxon>Vertebrata</taxon>
        <taxon>Euteleostomi</taxon>
        <taxon>Archelosauria</taxon>
        <taxon>Archosauria</taxon>
        <taxon>Dinosauria</taxon>
        <taxon>Saurischia</taxon>
        <taxon>Theropoda</taxon>
        <taxon>Coelurosauria</taxon>
        <taxon>Aves</taxon>
        <taxon>Neognathae</taxon>
        <taxon>Neoaves</taxon>
        <taxon>Telluraves</taxon>
        <taxon>Australaves</taxon>
        <taxon>Passeriformes</taxon>
        <taxon>Passerellidae</taxon>
        <taxon>Junco</taxon>
    </lineage>
</organism>
<accession>A0A8C5NN54</accession>
<keyword evidence="7" id="KW-1185">Reference proteome</keyword>
<dbReference type="Proteomes" id="UP000694408">
    <property type="component" value="Unplaced"/>
</dbReference>
<comment type="function">
    <text evidence="4">Exhibits 3'-exonuclease activities and apurinic/apyrimidinic (AP) endonuclease (in vitro). Show preferential AP endonuclease activity on double-stranded DNA substrates and 3'- exonuclease activity on single-stranded DNA.</text>
</comment>
<keyword evidence="2" id="KW-0479">Metal-binding</keyword>
<dbReference type="Pfam" id="PF01026">
    <property type="entry name" value="TatD_DNase"/>
    <property type="match status" value="1"/>
</dbReference>
<evidence type="ECO:0000313" key="6">
    <source>
        <dbReference type="Ensembl" id="ENSJHYP00000011969.1"/>
    </source>
</evidence>
<evidence type="ECO:0000313" key="7">
    <source>
        <dbReference type="Proteomes" id="UP000694408"/>
    </source>
</evidence>
<dbReference type="PANTHER" id="PTHR46317">
    <property type="entry name" value="HYDROLASE OF PHP SUPERFAMILY-RELATED PROTEIN"/>
    <property type="match status" value="1"/>
</dbReference>
<feature type="compositionally biased region" description="Gly residues" evidence="5">
    <location>
        <begin position="177"/>
        <end position="187"/>
    </location>
</feature>